<dbReference type="PANTHER" id="PTHR11079">
    <property type="entry name" value="CYTOSINE DEAMINASE FAMILY MEMBER"/>
    <property type="match status" value="1"/>
</dbReference>
<dbReference type="PROSITE" id="PS51747">
    <property type="entry name" value="CYT_DCMP_DEAMINASES_2"/>
    <property type="match status" value="1"/>
</dbReference>
<feature type="domain" description="CMP/dCMP-type deaminase" evidence="3">
    <location>
        <begin position="6"/>
        <end position="122"/>
    </location>
</feature>
<dbReference type="PROSITE" id="PS00903">
    <property type="entry name" value="CYT_DCMP_DEAMINASES_1"/>
    <property type="match status" value="1"/>
</dbReference>
<dbReference type="GO" id="GO:0008270">
    <property type="term" value="F:zinc ion binding"/>
    <property type="evidence" value="ECO:0007669"/>
    <property type="project" value="InterPro"/>
</dbReference>
<reference evidence="4 5" key="1">
    <citation type="submission" date="2017-07" db="EMBL/GenBank/DDBJ databases">
        <title>Flavobacterium cyanobacteriorum sp. nov., isolated from cyanobacterial aggregates in a eutrophic lake.</title>
        <authorList>
            <person name="Cai H."/>
        </authorList>
    </citation>
    <scope>NUCLEOTIDE SEQUENCE [LARGE SCALE GENOMIC DNA]</scope>
    <source>
        <strain evidence="4 5">TH021</strain>
    </source>
</reference>
<comment type="caution">
    <text evidence="4">The sequence shown here is derived from an EMBL/GenBank/DDBJ whole genome shotgun (WGS) entry which is preliminary data.</text>
</comment>
<keyword evidence="2" id="KW-0862">Zinc</keyword>
<dbReference type="GO" id="GO:0016787">
    <property type="term" value="F:hydrolase activity"/>
    <property type="evidence" value="ECO:0007669"/>
    <property type="project" value="InterPro"/>
</dbReference>
<dbReference type="AlphaFoldDB" id="A0A255YY50"/>
<proteinExistence type="predicted"/>
<evidence type="ECO:0000313" key="5">
    <source>
        <dbReference type="Proteomes" id="UP000216605"/>
    </source>
</evidence>
<name>A0A255YY50_9FLAO</name>
<keyword evidence="1" id="KW-0479">Metal-binding</keyword>
<evidence type="ECO:0000256" key="2">
    <source>
        <dbReference type="ARBA" id="ARBA00022833"/>
    </source>
</evidence>
<dbReference type="CDD" id="cd01285">
    <property type="entry name" value="nucleoside_deaminase"/>
    <property type="match status" value="1"/>
</dbReference>
<dbReference type="OrthoDB" id="9802676at2"/>
<evidence type="ECO:0000256" key="1">
    <source>
        <dbReference type="ARBA" id="ARBA00022723"/>
    </source>
</evidence>
<dbReference type="PANTHER" id="PTHR11079:SF179">
    <property type="entry name" value="TRNA(ADENINE(34)) DEAMINASE, CHLOROPLASTIC"/>
    <property type="match status" value="1"/>
</dbReference>
<organism evidence="4 5">
    <name type="scientific">Flavobacterium cyanobacteriorum</name>
    <dbReference type="NCBI Taxonomy" id="2022802"/>
    <lineage>
        <taxon>Bacteria</taxon>
        <taxon>Pseudomonadati</taxon>
        <taxon>Bacteroidota</taxon>
        <taxon>Flavobacteriia</taxon>
        <taxon>Flavobacteriales</taxon>
        <taxon>Flavobacteriaceae</taxon>
        <taxon>Flavobacterium</taxon>
    </lineage>
</organism>
<keyword evidence="5" id="KW-1185">Reference proteome</keyword>
<dbReference type="EMBL" id="NOXV01000295">
    <property type="protein sequence ID" value="OYQ34091.1"/>
    <property type="molecule type" value="Genomic_DNA"/>
</dbReference>
<dbReference type="SUPFAM" id="SSF53927">
    <property type="entry name" value="Cytidine deaminase-like"/>
    <property type="match status" value="1"/>
</dbReference>
<dbReference type="InterPro" id="IPR016192">
    <property type="entry name" value="APOBEC/CMP_deaminase_Zn-bd"/>
</dbReference>
<dbReference type="Proteomes" id="UP000216605">
    <property type="component" value="Unassembled WGS sequence"/>
</dbReference>
<gene>
    <name evidence="4" type="ORF">CHU92_12205</name>
</gene>
<dbReference type="InterPro" id="IPR016193">
    <property type="entry name" value="Cytidine_deaminase-like"/>
</dbReference>
<sequence length="160" mass="17621">MNIAKNYLEYYMQQCIMIAEKALQKGNPPVGAILICNDEMIGSGEESGKTSGDVTLHAEILAVKDAIARNHTSKLRHAMMFTTHEPCLMCSYVLRHHHIPIIIYGSSVPHVGGATSHFGLLRSHSVPGWGKPPKLLSGICADECNRLSTRYAERHGRAKD</sequence>
<evidence type="ECO:0000259" key="3">
    <source>
        <dbReference type="PROSITE" id="PS51747"/>
    </source>
</evidence>
<protein>
    <recommendedName>
        <fullName evidence="3">CMP/dCMP-type deaminase domain-containing protein</fullName>
    </recommendedName>
</protein>
<accession>A0A255YY50</accession>
<dbReference type="Pfam" id="PF00383">
    <property type="entry name" value="dCMP_cyt_deam_1"/>
    <property type="match status" value="1"/>
</dbReference>
<evidence type="ECO:0000313" key="4">
    <source>
        <dbReference type="EMBL" id="OYQ34091.1"/>
    </source>
</evidence>
<dbReference type="Gene3D" id="3.40.140.10">
    <property type="entry name" value="Cytidine Deaminase, domain 2"/>
    <property type="match status" value="1"/>
</dbReference>
<dbReference type="InterPro" id="IPR002125">
    <property type="entry name" value="CMP_dCMP_dom"/>
</dbReference>